<gene>
    <name evidence="1" type="ORF">EZS27_032633</name>
</gene>
<dbReference type="AlphaFoldDB" id="A0A5J4Q7L7"/>
<reference evidence="1" key="1">
    <citation type="submission" date="2019-03" db="EMBL/GenBank/DDBJ databases">
        <title>Single cell metagenomics reveals metabolic interactions within the superorganism composed of flagellate Streblomastix strix and complex community of Bacteroidetes bacteria on its surface.</title>
        <authorList>
            <person name="Treitli S.C."/>
            <person name="Kolisko M."/>
            <person name="Husnik F."/>
            <person name="Keeling P."/>
            <person name="Hampl V."/>
        </authorList>
    </citation>
    <scope>NUCLEOTIDE SEQUENCE</scope>
    <source>
        <strain evidence="1">STM</strain>
    </source>
</reference>
<sequence length="47" mass="5502">VYFDGKICEIIRSISGFKAPSDIEYWEEHVDVNLEPETIPNYPIQMD</sequence>
<comment type="caution">
    <text evidence="1">The sequence shown here is derived from an EMBL/GenBank/DDBJ whole genome shotgun (WGS) entry which is preliminary data.</text>
</comment>
<organism evidence="1">
    <name type="scientific">termite gut metagenome</name>
    <dbReference type="NCBI Taxonomy" id="433724"/>
    <lineage>
        <taxon>unclassified sequences</taxon>
        <taxon>metagenomes</taxon>
        <taxon>organismal metagenomes</taxon>
    </lineage>
</organism>
<accession>A0A5J4Q7L7</accession>
<protein>
    <submittedName>
        <fullName evidence="1">Uncharacterized protein</fullName>
    </submittedName>
</protein>
<feature type="non-terminal residue" evidence="1">
    <location>
        <position position="1"/>
    </location>
</feature>
<proteinExistence type="predicted"/>
<dbReference type="EMBL" id="SNRY01004614">
    <property type="protein sequence ID" value="KAA6317169.1"/>
    <property type="molecule type" value="Genomic_DNA"/>
</dbReference>
<evidence type="ECO:0000313" key="1">
    <source>
        <dbReference type="EMBL" id="KAA6317169.1"/>
    </source>
</evidence>
<name>A0A5J4Q7L7_9ZZZZ</name>